<dbReference type="Gene3D" id="1.10.287.110">
    <property type="entry name" value="DnaJ domain"/>
    <property type="match status" value="1"/>
</dbReference>
<dbReference type="EMBL" id="CAFBLO010000005">
    <property type="protein sequence ID" value="CAB4858297.1"/>
    <property type="molecule type" value="Genomic_DNA"/>
</dbReference>
<dbReference type="GO" id="GO:0051082">
    <property type="term" value="F:unfolded protein binding"/>
    <property type="evidence" value="ECO:0007669"/>
    <property type="project" value="InterPro"/>
</dbReference>
<dbReference type="InterPro" id="IPR008971">
    <property type="entry name" value="HSP40/DnaJ_pept-bd"/>
</dbReference>
<name>A0A6J7CIW3_9ZZZZ</name>
<keyword evidence="1" id="KW-0346">Stress response</keyword>
<dbReference type="Gene3D" id="2.60.260.20">
    <property type="entry name" value="Urease metallochaperone UreE, N-terminal domain"/>
    <property type="match status" value="2"/>
</dbReference>
<sequence length="316" mass="34156">MASQDWFDKDFYAVLGVSKDVSDAELKKVYRKLARQFHPDSNPGDAKAEARFKEISEAYTVLSDSASRQEYDQIRAMGGGARFSSGGNGPGGFDDVFGNIFGGGGRTRFQQSPEDIFGGMFGGGFTGQQRSSARKGADLTANITIDFRTAIQGGEVSLDIRGARPLQIAIPAGVNDKQKIRVRDKGEQSMTGGASGDLVITVTVRDHPVFDRDGDNLRVDIPITIPEAILGATIEVPTLEGDRVKVKVPANTPSGRVLRVRDRGVKVKGKRGDLLATILIVTPDLISDKTKKLVEEFKALNDVHSPRETLYSKASL</sequence>
<dbReference type="SUPFAM" id="SSF46565">
    <property type="entry name" value="Chaperone J-domain"/>
    <property type="match status" value="1"/>
</dbReference>
<organism evidence="3">
    <name type="scientific">freshwater metagenome</name>
    <dbReference type="NCBI Taxonomy" id="449393"/>
    <lineage>
        <taxon>unclassified sequences</taxon>
        <taxon>metagenomes</taxon>
        <taxon>ecological metagenomes</taxon>
    </lineage>
</organism>
<evidence type="ECO:0000259" key="2">
    <source>
        <dbReference type="PROSITE" id="PS50076"/>
    </source>
</evidence>
<gene>
    <name evidence="3" type="ORF">UFOPK3364_00103</name>
</gene>
<dbReference type="PRINTS" id="PR00625">
    <property type="entry name" value="JDOMAIN"/>
</dbReference>
<accession>A0A6J7CIW3</accession>
<dbReference type="InterPro" id="IPR002939">
    <property type="entry name" value="DnaJ_C"/>
</dbReference>
<dbReference type="SUPFAM" id="SSF49493">
    <property type="entry name" value="HSP40/DnaJ peptide-binding domain"/>
    <property type="match status" value="2"/>
</dbReference>
<dbReference type="GO" id="GO:0042026">
    <property type="term" value="P:protein refolding"/>
    <property type="evidence" value="ECO:0007669"/>
    <property type="project" value="TreeGrafter"/>
</dbReference>
<protein>
    <submittedName>
        <fullName evidence="3">Unannotated protein</fullName>
    </submittedName>
</protein>
<dbReference type="Pfam" id="PF01556">
    <property type="entry name" value="DnaJ_C"/>
    <property type="match status" value="1"/>
</dbReference>
<dbReference type="SMART" id="SM00271">
    <property type="entry name" value="DnaJ"/>
    <property type="match status" value="1"/>
</dbReference>
<dbReference type="CDD" id="cd06257">
    <property type="entry name" value="DnaJ"/>
    <property type="match status" value="1"/>
</dbReference>
<dbReference type="AlphaFoldDB" id="A0A6J7CIW3"/>
<dbReference type="FunFam" id="2.60.260.20:FF:000013">
    <property type="entry name" value="DnaJ subfamily B member 11"/>
    <property type="match status" value="1"/>
</dbReference>
<dbReference type="CDD" id="cd10747">
    <property type="entry name" value="DnaJ_C"/>
    <property type="match status" value="1"/>
</dbReference>
<reference evidence="3" key="1">
    <citation type="submission" date="2020-05" db="EMBL/GenBank/DDBJ databases">
        <authorList>
            <person name="Chiriac C."/>
            <person name="Salcher M."/>
            <person name="Ghai R."/>
            <person name="Kavagutti S V."/>
        </authorList>
    </citation>
    <scope>NUCLEOTIDE SEQUENCE</scope>
</reference>
<dbReference type="InterPro" id="IPR001623">
    <property type="entry name" value="DnaJ_domain"/>
</dbReference>
<dbReference type="PROSITE" id="PS50076">
    <property type="entry name" value="DNAJ_2"/>
    <property type="match status" value="1"/>
</dbReference>
<dbReference type="PANTHER" id="PTHR43096">
    <property type="entry name" value="DNAJ HOMOLOG 1, MITOCHONDRIAL-RELATED"/>
    <property type="match status" value="1"/>
</dbReference>
<proteinExistence type="predicted"/>
<dbReference type="InterPro" id="IPR036869">
    <property type="entry name" value="J_dom_sf"/>
</dbReference>
<dbReference type="PANTHER" id="PTHR43096:SF54">
    <property type="entry name" value="CHAPERONE PROTEIN DNAJ 1"/>
    <property type="match status" value="1"/>
</dbReference>
<dbReference type="GO" id="GO:0005737">
    <property type="term" value="C:cytoplasm"/>
    <property type="evidence" value="ECO:0007669"/>
    <property type="project" value="TreeGrafter"/>
</dbReference>
<feature type="domain" description="J" evidence="2">
    <location>
        <begin position="10"/>
        <end position="75"/>
    </location>
</feature>
<dbReference type="Pfam" id="PF00226">
    <property type="entry name" value="DnaJ"/>
    <property type="match status" value="1"/>
</dbReference>
<evidence type="ECO:0000313" key="3">
    <source>
        <dbReference type="EMBL" id="CAB4858297.1"/>
    </source>
</evidence>
<evidence type="ECO:0000256" key="1">
    <source>
        <dbReference type="ARBA" id="ARBA00023016"/>
    </source>
</evidence>